<evidence type="ECO:0000259" key="7">
    <source>
        <dbReference type="PROSITE" id="PS50110"/>
    </source>
</evidence>
<dbReference type="PROSITE" id="PS50112">
    <property type="entry name" value="PAS"/>
    <property type="match status" value="1"/>
</dbReference>
<feature type="domain" description="Response regulatory" evidence="7">
    <location>
        <begin position="524"/>
        <end position="645"/>
    </location>
</feature>
<comment type="catalytic activity">
    <reaction evidence="1">
        <text>ATP + protein L-histidine = ADP + protein N-phospho-L-histidine.</text>
        <dbReference type="EC" id="2.7.13.3"/>
    </reaction>
</comment>
<dbReference type="SMART" id="SM00388">
    <property type="entry name" value="HisKA"/>
    <property type="match status" value="1"/>
</dbReference>
<dbReference type="STRING" id="366602.Caul_0811"/>
<dbReference type="PRINTS" id="PR00344">
    <property type="entry name" value="BCTRLSENSOR"/>
</dbReference>
<dbReference type="Gene3D" id="3.30.565.10">
    <property type="entry name" value="Histidine kinase-like ATPase, C-terminal domain"/>
    <property type="match status" value="1"/>
</dbReference>
<dbReference type="Pfam" id="PF00072">
    <property type="entry name" value="Response_reg"/>
    <property type="match status" value="1"/>
</dbReference>
<dbReference type="Gene3D" id="3.30.450.20">
    <property type="entry name" value="PAS domain"/>
    <property type="match status" value="2"/>
</dbReference>
<dbReference type="Pfam" id="PF02518">
    <property type="entry name" value="HATPase_c"/>
    <property type="match status" value="1"/>
</dbReference>
<evidence type="ECO:0000256" key="5">
    <source>
        <dbReference type="PROSITE-ProRule" id="PRU00169"/>
    </source>
</evidence>
<dbReference type="SUPFAM" id="SSF52172">
    <property type="entry name" value="CheY-like"/>
    <property type="match status" value="1"/>
</dbReference>
<dbReference type="PROSITE" id="PS50109">
    <property type="entry name" value="HIS_KIN"/>
    <property type="match status" value="1"/>
</dbReference>
<dbReference type="Pfam" id="PF00512">
    <property type="entry name" value="HisKA"/>
    <property type="match status" value="1"/>
</dbReference>
<dbReference type="CDD" id="cd00082">
    <property type="entry name" value="HisKA"/>
    <property type="match status" value="1"/>
</dbReference>
<dbReference type="InterPro" id="IPR035965">
    <property type="entry name" value="PAS-like_dom_sf"/>
</dbReference>
<dbReference type="Pfam" id="PF08447">
    <property type="entry name" value="PAS_3"/>
    <property type="match status" value="1"/>
</dbReference>
<keyword evidence="4" id="KW-0902">Two-component regulatory system</keyword>
<dbReference type="InterPro" id="IPR013655">
    <property type="entry name" value="PAS_fold_3"/>
</dbReference>
<protein>
    <recommendedName>
        <fullName evidence="2">histidine kinase</fullName>
        <ecNumber evidence="2">2.7.13.3</ecNumber>
    </recommendedName>
</protein>
<dbReference type="CDD" id="cd00130">
    <property type="entry name" value="PAS"/>
    <property type="match status" value="2"/>
</dbReference>
<gene>
    <name evidence="9" type="ordered locus">Caul_0811</name>
</gene>
<keyword evidence="9" id="KW-0808">Transferase</keyword>
<evidence type="ECO:0000313" key="9">
    <source>
        <dbReference type="EMBL" id="ABZ69942.1"/>
    </source>
</evidence>
<dbReference type="EMBL" id="CP000927">
    <property type="protein sequence ID" value="ABZ69942.1"/>
    <property type="molecule type" value="Genomic_DNA"/>
</dbReference>
<dbReference type="PANTHER" id="PTHR45339">
    <property type="entry name" value="HYBRID SIGNAL TRANSDUCTION HISTIDINE KINASE J"/>
    <property type="match status" value="1"/>
</dbReference>
<dbReference type="HOGENOM" id="CLU_000445_114_15_5"/>
<dbReference type="InterPro" id="IPR011006">
    <property type="entry name" value="CheY-like_superfamily"/>
</dbReference>
<dbReference type="CDD" id="cd16922">
    <property type="entry name" value="HATPase_EvgS-ArcB-TorS-like"/>
    <property type="match status" value="1"/>
</dbReference>
<dbReference type="Gene3D" id="1.10.287.130">
    <property type="match status" value="1"/>
</dbReference>
<dbReference type="Gene3D" id="3.40.50.2300">
    <property type="match status" value="1"/>
</dbReference>
<dbReference type="PANTHER" id="PTHR45339:SF1">
    <property type="entry name" value="HYBRID SIGNAL TRANSDUCTION HISTIDINE KINASE J"/>
    <property type="match status" value="1"/>
</dbReference>
<dbReference type="SUPFAM" id="SSF55785">
    <property type="entry name" value="PYP-like sensor domain (PAS domain)"/>
    <property type="match status" value="2"/>
</dbReference>
<dbReference type="OrthoDB" id="9801651at2"/>
<evidence type="ECO:0000256" key="2">
    <source>
        <dbReference type="ARBA" id="ARBA00012438"/>
    </source>
</evidence>
<evidence type="ECO:0000259" key="6">
    <source>
        <dbReference type="PROSITE" id="PS50109"/>
    </source>
</evidence>
<evidence type="ECO:0000256" key="4">
    <source>
        <dbReference type="ARBA" id="ARBA00023012"/>
    </source>
</evidence>
<evidence type="ECO:0000256" key="3">
    <source>
        <dbReference type="ARBA" id="ARBA00022553"/>
    </source>
</evidence>
<dbReference type="FunFam" id="3.30.565.10:FF:000010">
    <property type="entry name" value="Sensor histidine kinase RcsC"/>
    <property type="match status" value="1"/>
</dbReference>
<dbReference type="InterPro" id="IPR003661">
    <property type="entry name" value="HisK_dim/P_dom"/>
</dbReference>
<dbReference type="InterPro" id="IPR001789">
    <property type="entry name" value="Sig_transdc_resp-reg_receiver"/>
</dbReference>
<dbReference type="GO" id="GO:0000155">
    <property type="term" value="F:phosphorelay sensor kinase activity"/>
    <property type="evidence" value="ECO:0007669"/>
    <property type="project" value="InterPro"/>
</dbReference>
<dbReference type="SMART" id="SM00448">
    <property type="entry name" value="REC"/>
    <property type="match status" value="1"/>
</dbReference>
<dbReference type="InterPro" id="IPR036890">
    <property type="entry name" value="HATPase_C_sf"/>
</dbReference>
<evidence type="ECO:0000256" key="1">
    <source>
        <dbReference type="ARBA" id="ARBA00000085"/>
    </source>
</evidence>
<dbReference type="InterPro" id="IPR003594">
    <property type="entry name" value="HATPase_dom"/>
</dbReference>
<name>B0SUR4_CAUSK</name>
<dbReference type="SMART" id="SM00086">
    <property type="entry name" value="PAC"/>
    <property type="match status" value="2"/>
</dbReference>
<dbReference type="CDD" id="cd17546">
    <property type="entry name" value="REC_hyHK_CKI1_RcsC-like"/>
    <property type="match status" value="1"/>
</dbReference>
<feature type="domain" description="Histidine kinase" evidence="6">
    <location>
        <begin position="285"/>
        <end position="504"/>
    </location>
</feature>
<dbReference type="SUPFAM" id="SSF47384">
    <property type="entry name" value="Homodimeric domain of signal transducing histidine kinase"/>
    <property type="match status" value="1"/>
</dbReference>
<dbReference type="Pfam" id="PF13426">
    <property type="entry name" value="PAS_9"/>
    <property type="match status" value="1"/>
</dbReference>
<dbReference type="SMART" id="SM00387">
    <property type="entry name" value="HATPase_c"/>
    <property type="match status" value="1"/>
</dbReference>
<dbReference type="eggNOG" id="COG0642">
    <property type="taxonomic scope" value="Bacteria"/>
</dbReference>
<dbReference type="InterPro" id="IPR004358">
    <property type="entry name" value="Sig_transdc_His_kin-like_C"/>
</dbReference>
<reference evidence="9" key="1">
    <citation type="submission" date="2008-01" db="EMBL/GenBank/DDBJ databases">
        <title>Complete sequence of chromosome of Caulobacter sp. K31.</title>
        <authorList>
            <consortium name="US DOE Joint Genome Institute"/>
            <person name="Copeland A."/>
            <person name="Lucas S."/>
            <person name="Lapidus A."/>
            <person name="Barry K."/>
            <person name="Glavina del Rio T."/>
            <person name="Dalin E."/>
            <person name="Tice H."/>
            <person name="Pitluck S."/>
            <person name="Bruce D."/>
            <person name="Goodwin L."/>
            <person name="Thompson L.S."/>
            <person name="Brettin T."/>
            <person name="Detter J.C."/>
            <person name="Han C."/>
            <person name="Schmutz J."/>
            <person name="Larimer F."/>
            <person name="Land M."/>
            <person name="Hauser L."/>
            <person name="Kyrpides N."/>
            <person name="Kim E."/>
            <person name="Stephens C."/>
            <person name="Richardson P."/>
        </authorList>
    </citation>
    <scope>NUCLEOTIDE SEQUENCE [LARGE SCALE GENOMIC DNA]</scope>
    <source>
        <strain evidence="9">K31</strain>
    </source>
</reference>
<dbReference type="AlphaFoldDB" id="B0SUR4"/>
<keyword evidence="9" id="KW-0418">Kinase</keyword>
<dbReference type="SUPFAM" id="SSF55874">
    <property type="entry name" value="ATPase domain of HSP90 chaperone/DNA topoisomerase II/histidine kinase"/>
    <property type="match status" value="1"/>
</dbReference>
<dbReference type="InterPro" id="IPR036097">
    <property type="entry name" value="HisK_dim/P_sf"/>
</dbReference>
<dbReference type="InterPro" id="IPR000014">
    <property type="entry name" value="PAS"/>
</dbReference>
<dbReference type="KEGG" id="cak:Caul_0811"/>
<proteinExistence type="predicted"/>
<accession>B0SUR4</accession>
<feature type="modified residue" description="4-aspartylphosphate" evidence="5">
    <location>
        <position position="577"/>
    </location>
</feature>
<dbReference type="EC" id="2.7.13.3" evidence="2"/>
<dbReference type="PROSITE" id="PS50110">
    <property type="entry name" value="RESPONSE_REGULATORY"/>
    <property type="match status" value="1"/>
</dbReference>
<feature type="domain" description="PAS" evidence="8">
    <location>
        <begin position="37"/>
        <end position="81"/>
    </location>
</feature>
<evidence type="ECO:0000259" key="8">
    <source>
        <dbReference type="PROSITE" id="PS50112"/>
    </source>
</evidence>
<dbReference type="InterPro" id="IPR001610">
    <property type="entry name" value="PAC"/>
</dbReference>
<dbReference type="InterPro" id="IPR005467">
    <property type="entry name" value="His_kinase_dom"/>
</dbReference>
<organism evidence="9">
    <name type="scientific">Caulobacter sp. (strain K31)</name>
    <dbReference type="NCBI Taxonomy" id="366602"/>
    <lineage>
        <taxon>Bacteria</taxon>
        <taxon>Pseudomonadati</taxon>
        <taxon>Pseudomonadota</taxon>
        <taxon>Alphaproteobacteria</taxon>
        <taxon>Caulobacterales</taxon>
        <taxon>Caulobacteraceae</taxon>
        <taxon>Caulobacter</taxon>
    </lineage>
</organism>
<dbReference type="NCBIfam" id="TIGR00229">
    <property type="entry name" value="sensory_box"/>
    <property type="match status" value="1"/>
</dbReference>
<keyword evidence="3 5" id="KW-0597">Phosphoprotein</keyword>
<sequence>MGKHLRDKTPAGPHGGLTGSTIERAAADWFFESSLDMFVVLENDVIVRVNPAWTLLTGWTPEETLGRPIRDFFHLHDTDTILGIGEALRAQGEARSEHRLARKTGGWLWVRSQTKLLAGLSDGNALLIVFQDFTEDRTRRIERQQSERANELLRTAAGVYVWRFDPRKGVYVFEQDIPTPSSPQGGVRVMTIDEMTASIHGEDRQRVWEAFSQTIAQGDHQMLTYRYLDPANQTWVWMRAAWRGVRGASAKAWDVIGISQDVTELVAARDAALGAADAKAQFLANMSHEIRTPMNGVLGVMHLLKREKLSADGRQLLTEALGCGAMLSELLNDIIDFSKIEAGKLEHHPEPIDPAALLRNVADLLRPQARQKGLTLTVTVDPDIGWVAADPLRLRQGLFNLLGNAVKFTLEGGVHARLTTAGAPGEPRLRFEIQDTGVGIDQTAADGLFQRFSQADGSTTRRFGGAGLGLAITRRLAILMGGDVGFRSPPEGGSLFWLEIAAPPASEAAAPDEAADTALLADLRVLIVEDNVTNRLIAGRLLQAMGAVVEIAEDGILGVEAVSLERDGRGFDLIFMDIQMPGIDGVEAARRIRDLGGAAARTPIIAMTANAMAHQQAAYLAAGMNGAVAKPLSPAALVQAIATVLAQDPEAHAKPARRRSA</sequence>